<sequence length="303" mass="32953">MLASRRTSALDWDDLRFFLAVARSGTLAGAASALSSSSATVGRRIQSLERALGATCFVRLPTGYELTEAGRALLADAGRTEETVRGLIGRHGGTNANPLGEVRLAAPPEFAEYLLIPLLPALLDSHPGLRLELITGVELTNVNRMDVDLAFRSVRPEGGSHVRVRRLADFPFSLYGSRGFAERHCPTGTSLEQLPLISRSPALERLPAQQWVRRNLSEAETVLRVTTLREAVAACRLGIGAVVLPDFIAEREPDLIRLGYSPAFHVPKWLVMHSGAADAARVRVVIDWLAEAFPFRSGSRGRS</sequence>
<dbReference type="InterPro" id="IPR005119">
    <property type="entry name" value="LysR_subst-bd"/>
</dbReference>
<evidence type="ECO:0000256" key="1">
    <source>
        <dbReference type="ARBA" id="ARBA00009437"/>
    </source>
</evidence>
<dbReference type="Pfam" id="PF03466">
    <property type="entry name" value="LysR_substrate"/>
    <property type="match status" value="1"/>
</dbReference>
<evidence type="ECO:0000313" key="7">
    <source>
        <dbReference type="Proteomes" id="UP000297535"/>
    </source>
</evidence>
<dbReference type="GO" id="GO:0043565">
    <property type="term" value="F:sequence-specific DNA binding"/>
    <property type="evidence" value="ECO:0007669"/>
    <property type="project" value="TreeGrafter"/>
</dbReference>
<dbReference type="SUPFAM" id="SSF53850">
    <property type="entry name" value="Periplasmic binding protein-like II"/>
    <property type="match status" value="1"/>
</dbReference>
<evidence type="ECO:0000256" key="2">
    <source>
        <dbReference type="ARBA" id="ARBA00023015"/>
    </source>
</evidence>
<evidence type="ECO:0000259" key="5">
    <source>
        <dbReference type="PROSITE" id="PS50931"/>
    </source>
</evidence>
<dbReference type="InterPro" id="IPR000847">
    <property type="entry name" value="LysR_HTH_N"/>
</dbReference>
<dbReference type="InterPro" id="IPR058163">
    <property type="entry name" value="LysR-type_TF_proteobact-type"/>
</dbReference>
<dbReference type="Proteomes" id="UP000297535">
    <property type="component" value="Unassembled WGS sequence"/>
</dbReference>
<dbReference type="InterPro" id="IPR036390">
    <property type="entry name" value="WH_DNA-bd_sf"/>
</dbReference>
<evidence type="ECO:0000313" key="6">
    <source>
        <dbReference type="EMBL" id="TGD99649.1"/>
    </source>
</evidence>
<protein>
    <submittedName>
        <fullName evidence="6">LysR family transcriptional regulator</fullName>
    </submittedName>
</protein>
<evidence type="ECO:0000256" key="3">
    <source>
        <dbReference type="ARBA" id="ARBA00023125"/>
    </source>
</evidence>
<dbReference type="Pfam" id="PF00126">
    <property type="entry name" value="HTH_1"/>
    <property type="match status" value="1"/>
</dbReference>
<dbReference type="GO" id="GO:0003700">
    <property type="term" value="F:DNA-binding transcription factor activity"/>
    <property type="evidence" value="ECO:0007669"/>
    <property type="project" value="InterPro"/>
</dbReference>
<dbReference type="Gene3D" id="1.10.10.10">
    <property type="entry name" value="Winged helix-like DNA-binding domain superfamily/Winged helix DNA-binding domain"/>
    <property type="match status" value="1"/>
</dbReference>
<proteinExistence type="inferred from homology"/>
<dbReference type="PANTHER" id="PTHR30537">
    <property type="entry name" value="HTH-TYPE TRANSCRIPTIONAL REGULATOR"/>
    <property type="match status" value="1"/>
</dbReference>
<comment type="similarity">
    <text evidence="1">Belongs to the LysR transcriptional regulatory family.</text>
</comment>
<accession>A0A4Z0NSM6</accession>
<keyword evidence="7" id="KW-1185">Reference proteome</keyword>
<organism evidence="6 7">
    <name type="scientific">Methylobacterium nonmethylotrophicum</name>
    <dbReference type="NCBI Taxonomy" id="1141884"/>
    <lineage>
        <taxon>Bacteria</taxon>
        <taxon>Pseudomonadati</taxon>
        <taxon>Pseudomonadota</taxon>
        <taxon>Alphaproteobacteria</taxon>
        <taxon>Hyphomicrobiales</taxon>
        <taxon>Methylobacteriaceae</taxon>
        <taxon>Methylobacterium</taxon>
    </lineage>
</organism>
<dbReference type="GO" id="GO:0006351">
    <property type="term" value="P:DNA-templated transcription"/>
    <property type="evidence" value="ECO:0007669"/>
    <property type="project" value="TreeGrafter"/>
</dbReference>
<keyword evidence="2" id="KW-0805">Transcription regulation</keyword>
<keyword evidence="3" id="KW-0238">DNA-binding</keyword>
<dbReference type="AlphaFoldDB" id="A0A4Z0NSM6"/>
<dbReference type="InterPro" id="IPR036388">
    <property type="entry name" value="WH-like_DNA-bd_sf"/>
</dbReference>
<dbReference type="OrthoDB" id="9787460at2"/>
<feature type="domain" description="HTH lysR-type" evidence="5">
    <location>
        <begin position="10"/>
        <end position="67"/>
    </location>
</feature>
<evidence type="ECO:0000256" key="4">
    <source>
        <dbReference type="ARBA" id="ARBA00023163"/>
    </source>
</evidence>
<reference evidence="6 7" key="1">
    <citation type="submission" date="2019-04" db="EMBL/GenBank/DDBJ databases">
        <authorList>
            <person name="Feng G."/>
            <person name="Zhu H."/>
        </authorList>
    </citation>
    <scope>NUCLEOTIDE SEQUENCE [LARGE SCALE GENOMIC DNA]</scope>
    <source>
        <strain evidence="6 7">6HR-1</strain>
    </source>
</reference>
<dbReference type="PROSITE" id="PS50931">
    <property type="entry name" value="HTH_LYSR"/>
    <property type="match status" value="1"/>
</dbReference>
<gene>
    <name evidence="6" type="ORF">EU555_10700</name>
</gene>
<comment type="caution">
    <text evidence="6">The sequence shown here is derived from an EMBL/GenBank/DDBJ whole genome shotgun (WGS) entry which is preliminary data.</text>
</comment>
<name>A0A4Z0NSM6_9HYPH</name>
<dbReference type="Gene3D" id="3.40.190.290">
    <property type="match status" value="1"/>
</dbReference>
<keyword evidence="4" id="KW-0804">Transcription</keyword>
<dbReference type="EMBL" id="SRLB01000007">
    <property type="protein sequence ID" value="TGD99649.1"/>
    <property type="molecule type" value="Genomic_DNA"/>
</dbReference>
<dbReference type="PANTHER" id="PTHR30537:SF3">
    <property type="entry name" value="TRANSCRIPTIONAL REGULATORY PROTEIN"/>
    <property type="match status" value="1"/>
</dbReference>
<dbReference type="SUPFAM" id="SSF46785">
    <property type="entry name" value="Winged helix' DNA-binding domain"/>
    <property type="match status" value="1"/>
</dbReference>